<reference evidence="4 5" key="1">
    <citation type="submission" date="2019-08" db="EMBL/GenBank/DDBJ databases">
        <title>Whole genome of Aphis craccivora.</title>
        <authorList>
            <person name="Voronova N.V."/>
            <person name="Shulinski R.S."/>
            <person name="Bandarenka Y.V."/>
            <person name="Zhorov D.G."/>
            <person name="Warner D."/>
        </authorList>
    </citation>
    <scope>NUCLEOTIDE SEQUENCE [LARGE SCALE GENOMIC DNA]</scope>
    <source>
        <strain evidence="4">180601</strain>
        <tissue evidence="4">Whole Body</tissue>
    </source>
</reference>
<feature type="domain" description="CCHC-type" evidence="3">
    <location>
        <begin position="63"/>
        <end position="77"/>
    </location>
</feature>
<keyword evidence="5" id="KW-1185">Reference proteome</keyword>
<evidence type="ECO:0000313" key="4">
    <source>
        <dbReference type="EMBL" id="KAF0738251.1"/>
    </source>
</evidence>
<evidence type="ECO:0000259" key="3">
    <source>
        <dbReference type="PROSITE" id="PS50158"/>
    </source>
</evidence>
<dbReference type="Proteomes" id="UP000478052">
    <property type="component" value="Unassembled WGS sequence"/>
</dbReference>
<dbReference type="InterPro" id="IPR001878">
    <property type="entry name" value="Znf_CCHC"/>
</dbReference>
<dbReference type="Pfam" id="PF00098">
    <property type="entry name" value="zf-CCHC"/>
    <property type="match status" value="1"/>
</dbReference>
<dbReference type="GO" id="GO:0008270">
    <property type="term" value="F:zinc ion binding"/>
    <property type="evidence" value="ECO:0007669"/>
    <property type="project" value="UniProtKB-KW"/>
</dbReference>
<evidence type="ECO:0000313" key="5">
    <source>
        <dbReference type="Proteomes" id="UP000478052"/>
    </source>
</evidence>
<dbReference type="SUPFAM" id="SSF57756">
    <property type="entry name" value="Retrovirus zinc finger-like domains"/>
    <property type="match status" value="1"/>
</dbReference>
<evidence type="ECO:0000256" key="2">
    <source>
        <dbReference type="SAM" id="MobiDB-lite"/>
    </source>
</evidence>
<sequence>RSPKRLSDALAFALEEETEENLAKETQLFVQQLSTRNQQPPSSKPKQFKQGTSSKNNEIGKGCFKCGRINHFARDCRVSQWDQEKFKASKQSGRQDQKINTKTILTCRYCKKEGHELEEC</sequence>
<dbReference type="Gene3D" id="4.10.60.10">
    <property type="entry name" value="Zinc finger, CCHC-type"/>
    <property type="match status" value="1"/>
</dbReference>
<proteinExistence type="predicted"/>
<keyword evidence="4" id="KW-0548">Nucleotidyltransferase</keyword>
<dbReference type="OrthoDB" id="413361at2759"/>
<accession>A0A6G0XDF8</accession>
<organism evidence="4 5">
    <name type="scientific">Aphis craccivora</name>
    <name type="common">Cowpea aphid</name>
    <dbReference type="NCBI Taxonomy" id="307492"/>
    <lineage>
        <taxon>Eukaryota</taxon>
        <taxon>Metazoa</taxon>
        <taxon>Ecdysozoa</taxon>
        <taxon>Arthropoda</taxon>
        <taxon>Hexapoda</taxon>
        <taxon>Insecta</taxon>
        <taxon>Pterygota</taxon>
        <taxon>Neoptera</taxon>
        <taxon>Paraneoptera</taxon>
        <taxon>Hemiptera</taxon>
        <taxon>Sternorrhyncha</taxon>
        <taxon>Aphidomorpha</taxon>
        <taxon>Aphidoidea</taxon>
        <taxon>Aphididae</taxon>
        <taxon>Aphidini</taxon>
        <taxon>Aphis</taxon>
        <taxon>Aphis</taxon>
    </lineage>
</organism>
<feature type="non-terminal residue" evidence="4">
    <location>
        <position position="1"/>
    </location>
</feature>
<keyword evidence="1" id="KW-0863">Zinc-finger</keyword>
<feature type="non-terminal residue" evidence="4">
    <location>
        <position position="120"/>
    </location>
</feature>
<dbReference type="GO" id="GO:0003964">
    <property type="term" value="F:RNA-directed DNA polymerase activity"/>
    <property type="evidence" value="ECO:0007669"/>
    <property type="project" value="UniProtKB-KW"/>
</dbReference>
<dbReference type="PROSITE" id="PS50158">
    <property type="entry name" value="ZF_CCHC"/>
    <property type="match status" value="1"/>
</dbReference>
<name>A0A6G0XDF8_APHCR</name>
<keyword evidence="4" id="KW-0695">RNA-directed DNA polymerase</keyword>
<keyword evidence="4" id="KW-0808">Transferase</keyword>
<protein>
    <submittedName>
        <fullName evidence="4">Reverse transcriptase domain-containing protein</fullName>
    </submittedName>
</protein>
<dbReference type="EMBL" id="VUJU01007934">
    <property type="protein sequence ID" value="KAF0738251.1"/>
    <property type="molecule type" value="Genomic_DNA"/>
</dbReference>
<keyword evidence="1" id="KW-0862">Zinc</keyword>
<dbReference type="InterPro" id="IPR036875">
    <property type="entry name" value="Znf_CCHC_sf"/>
</dbReference>
<dbReference type="GO" id="GO:0003676">
    <property type="term" value="F:nucleic acid binding"/>
    <property type="evidence" value="ECO:0007669"/>
    <property type="project" value="InterPro"/>
</dbReference>
<feature type="region of interest" description="Disordered" evidence="2">
    <location>
        <begin position="33"/>
        <end position="58"/>
    </location>
</feature>
<dbReference type="AlphaFoldDB" id="A0A6G0XDF8"/>
<dbReference type="SMART" id="SM00343">
    <property type="entry name" value="ZnF_C2HC"/>
    <property type="match status" value="2"/>
</dbReference>
<comment type="caution">
    <text evidence="4">The sequence shown here is derived from an EMBL/GenBank/DDBJ whole genome shotgun (WGS) entry which is preliminary data.</text>
</comment>
<evidence type="ECO:0000256" key="1">
    <source>
        <dbReference type="PROSITE-ProRule" id="PRU00047"/>
    </source>
</evidence>
<feature type="compositionally biased region" description="Polar residues" evidence="2">
    <location>
        <begin position="33"/>
        <end position="57"/>
    </location>
</feature>
<keyword evidence="1" id="KW-0479">Metal-binding</keyword>
<gene>
    <name evidence="4" type="ORF">FWK35_00023995</name>
</gene>